<dbReference type="Pfam" id="PF00005">
    <property type="entry name" value="ABC_tran"/>
    <property type="match status" value="1"/>
</dbReference>
<dbReference type="InterPro" id="IPR050086">
    <property type="entry name" value="MetN_ABC_transporter-like"/>
</dbReference>
<name>A0A0U2XN20_9BACT</name>
<accession>A0A0U2XN20</accession>
<dbReference type="SMART" id="SM00382">
    <property type="entry name" value="AAA"/>
    <property type="match status" value="1"/>
</dbReference>
<dbReference type="InterPro" id="IPR030679">
    <property type="entry name" value="ABC_ATPase_HisP-typ"/>
</dbReference>
<dbReference type="CDD" id="cd03262">
    <property type="entry name" value="ABC_HisP_GlnQ"/>
    <property type="match status" value="1"/>
</dbReference>
<dbReference type="InterPro" id="IPR027417">
    <property type="entry name" value="P-loop_NTPase"/>
</dbReference>
<proteinExistence type="inferred from homology"/>
<protein>
    <submittedName>
        <fullName evidence="6">Putative arginine ABC transporter ATP-binding protein</fullName>
    </submittedName>
</protein>
<reference evidence="6" key="1">
    <citation type="journal article" date="2016" name="ISME J.">
        <title>Functional metagenomic screen reveals new and diverse microbial rhodopsins.</title>
        <authorList>
            <person name="Pushkarev A."/>
            <person name="Beja O."/>
        </authorList>
    </citation>
    <scope>NUCLEOTIDE SEQUENCE</scope>
</reference>
<dbReference type="InterPro" id="IPR017871">
    <property type="entry name" value="ABC_transporter-like_CS"/>
</dbReference>
<dbReference type="PIRSF" id="PIRSF039085">
    <property type="entry name" value="ABC_ATPase_HisP"/>
    <property type="match status" value="1"/>
</dbReference>
<dbReference type="SUPFAM" id="SSF52540">
    <property type="entry name" value="P-loop containing nucleoside triphosphate hydrolases"/>
    <property type="match status" value="1"/>
</dbReference>
<organism evidence="6">
    <name type="scientific">uncultured bacterium EIL4H10</name>
    <dbReference type="NCBI Taxonomy" id="1768203"/>
    <lineage>
        <taxon>Bacteria</taxon>
        <taxon>environmental samples</taxon>
    </lineage>
</organism>
<dbReference type="PROSITE" id="PS00211">
    <property type="entry name" value="ABC_TRANSPORTER_1"/>
    <property type="match status" value="1"/>
</dbReference>
<dbReference type="GO" id="GO:0016887">
    <property type="term" value="F:ATP hydrolysis activity"/>
    <property type="evidence" value="ECO:0007669"/>
    <property type="project" value="InterPro"/>
</dbReference>
<dbReference type="FunFam" id="3.40.50.300:FF:000020">
    <property type="entry name" value="Amino acid ABC transporter ATP-binding component"/>
    <property type="match status" value="1"/>
</dbReference>
<dbReference type="InterPro" id="IPR003593">
    <property type="entry name" value="AAA+_ATPase"/>
</dbReference>
<keyword evidence="2" id="KW-0813">Transport</keyword>
<dbReference type="GO" id="GO:0005524">
    <property type="term" value="F:ATP binding"/>
    <property type="evidence" value="ECO:0007669"/>
    <property type="project" value="UniProtKB-KW"/>
</dbReference>
<evidence type="ECO:0000256" key="4">
    <source>
        <dbReference type="ARBA" id="ARBA00022840"/>
    </source>
</evidence>
<dbReference type="Gene3D" id="3.40.50.300">
    <property type="entry name" value="P-loop containing nucleotide triphosphate hydrolases"/>
    <property type="match status" value="1"/>
</dbReference>
<evidence type="ECO:0000313" key="6">
    <source>
        <dbReference type="EMBL" id="ALS56251.1"/>
    </source>
</evidence>
<evidence type="ECO:0000256" key="1">
    <source>
        <dbReference type="ARBA" id="ARBA00005417"/>
    </source>
</evidence>
<evidence type="ECO:0000259" key="5">
    <source>
        <dbReference type="PROSITE" id="PS50893"/>
    </source>
</evidence>
<evidence type="ECO:0000256" key="3">
    <source>
        <dbReference type="ARBA" id="ARBA00022741"/>
    </source>
</evidence>
<dbReference type="PANTHER" id="PTHR43166:SF4">
    <property type="entry name" value="PHOSPHONATES IMPORT ATP-BINDING PROTEIN PHNC"/>
    <property type="match status" value="1"/>
</dbReference>
<sequence>MVQNNNQTLSNETVVSMEHVNKWFGQFHVLRDINLQVNKGERIVVCGPSGSGKSTLIRCLNRLEQHQQGDIHVHGIELNNDVKNIDEIRREVGMVFQHFNLFPHLSILENCMLAPIWVRKTPRAEAEKTAMHFLTRVKIPEQAHKYPGQLSGGQQQRVAIARALCMQPQLMLFDEPTSALDPEMIKEVLDTMVELAEDGMTMICVTHEMGFARKVADRVIFMDEGQIIEQNEPEAFFSNPKSDRTKLFLSQILGH</sequence>
<keyword evidence="4 6" id="KW-0067">ATP-binding</keyword>
<dbReference type="PANTHER" id="PTHR43166">
    <property type="entry name" value="AMINO ACID IMPORT ATP-BINDING PROTEIN"/>
    <property type="match status" value="1"/>
</dbReference>
<feature type="domain" description="ABC transporter" evidence="5">
    <location>
        <begin position="15"/>
        <end position="249"/>
    </location>
</feature>
<dbReference type="GO" id="GO:0015424">
    <property type="term" value="F:ABC-type amino acid transporter activity"/>
    <property type="evidence" value="ECO:0007669"/>
    <property type="project" value="InterPro"/>
</dbReference>
<keyword evidence="3" id="KW-0547">Nucleotide-binding</keyword>
<dbReference type="PROSITE" id="PS50893">
    <property type="entry name" value="ABC_TRANSPORTER_2"/>
    <property type="match status" value="1"/>
</dbReference>
<dbReference type="EMBL" id="KT201092">
    <property type="protein sequence ID" value="ALS56251.1"/>
    <property type="molecule type" value="Genomic_DNA"/>
</dbReference>
<dbReference type="InterPro" id="IPR003439">
    <property type="entry name" value="ABC_transporter-like_ATP-bd"/>
</dbReference>
<evidence type="ECO:0000256" key="2">
    <source>
        <dbReference type="ARBA" id="ARBA00022448"/>
    </source>
</evidence>
<comment type="similarity">
    <text evidence="1">Belongs to the ABC transporter superfamily.</text>
</comment>
<dbReference type="AlphaFoldDB" id="A0A0U2XN20"/>